<dbReference type="AlphaFoldDB" id="A0A645HAK5"/>
<sequence>MARLCVLEKTCVLQIDFALYDDDVRVILQVHQFVIFPCRRLHDEFLFGVSDIQAQFILQVSINGIFGSFGRDLIDDVMEEVILVHDDDFPGNLAQADE</sequence>
<proteinExistence type="predicted"/>
<evidence type="ECO:0000313" key="1">
    <source>
        <dbReference type="EMBL" id="MPN36065.1"/>
    </source>
</evidence>
<comment type="caution">
    <text evidence="1">The sequence shown here is derived from an EMBL/GenBank/DDBJ whole genome shotgun (WGS) entry which is preliminary data.</text>
</comment>
<dbReference type="EMBL" id="VSSQ01089989">
    <property type="protein sequence ID" value="MPN36065.1"/>
    <property type="molecule type" value="Genomic_DNA"/>
</dbReference>
<accession>A0A645HAK5</accession>
<protein>
    <submittedName>
        <fullName evidence="1">Uncharacterized protein</fullName>
    </submittedName>
</protein>
<gene>
    <name evidence="1" type="ORF">SDC9_183570</name>
</gene>
<name>A0A645HAK5_9ZZZZ</name>
<organism evidence="1">
    <name type="scientific">bioreactor metagenome</name>
    <dbReference type="NCBI Taxonomy" id="1076179"/>
    <lineage>
        <taxon>unclassified sequences</taxon>
        <taxon>metagenomes</taxon>
        <taxon>ecological metagenomes</taxon>
    </lineage>
</organism>
<reference evidence="1" key="1">
    <citation type="submission" date="2019-08" db="EMBL/GenBank/DDBJ databases">
        <authorList>
            <person name="Kucharzyk K."/>
            <person name="Murdoch R.W."/>
            <person name="Higgins S."/>
            <person name="Loffler F."/>
        </authorList>
    </citation>
    <scope>NUCLEOTIDE SEQUENCE</scope>
</reference>